<evidence type="ECO:0000313" key="2">
    <source>
        <dbReference type="EMBL" id="MFD1292442.1"/>
    </source>
</evidence>
<dbReference type="RefSeq" id="WP_386807045.1">
    <property type="nucleotide sequence ID" value="NZ_JBHTMV010000002.1"/>
</dbReference>
<evidence type="ECO:0000313" key="3">
    <source>
        <dbReference type="Proteomes" id="UP001597241"/>
    </source>
</evidence>
<keyword evidence="1" id="KW-0732">Signal</keyword>
<reference evidence="3" key="1">
    <citation type="journal article" date="2019" name="Int. J. Syst. Evol. Microbiol.">
        <title>The Global Catalogue of Microorganisms (GCM) 10K type strain sequencing project: providing services to taxonomists for standard genome sequencing and annotation.</title>
        <authorList>
            <consortium name="The Broad Institute Genomics Platform"/>
            <consortium name="The Broad Institute Genome Sequencing Center for Infectious Disease"/>
            <person name="Wu L."/>
            <person name="Ma J."/>
        </authorList>
    </citation>
    <scope>NUCLEOTIDE SEQUENCE [LARGE SCALE GENOMIC DNA]</scope>
    <source>
        <strain evidence="3">CCUG 62221</strain>
    </source>
</reference>
<feature type="chain" id="PRO_5047147908" evidence="1">
    <location>
        <begin position="23"/>
        <end position="231"/>
    </location>
</feature>
<gene>
    <name evidence="2" type="ORF">ACFQ5N_01230</name>
</gene>
<accession>A0ABW3WJY1</accession>
<dbReference type="InterPro" id="IPR046111">
    <property type="entry name" value="DUF6048"/>
</dbReference>
<dbReference type="Pfam" id="PF19515">
    <property type="entry name" value="DUF6048"/>
    <property type="match status" value="1"/>
</dbReference>
<organism evidence="2 3">
    <name type="scientific">Lutibacter holmesii</name>
    <dbReference type="NCBI Taxonomy" id="1137985"/>
    <lineage>
        <taxon>Bacteria</taxon>
        <taxon>Pseudomonadati</taxon>
        <taxon>Bacteroidota</taxon>
        <taxon>Flavobacteriia</taxon>
        <taxon>Flavobacteriales</taxon>
        <taxon>Flavobacteriaceae</taxon>
        <taxon>Lutibacter</taxon>
    </lineage>
</organism>
<dbReference type="Proteomes" id="UP001597241">
    <property type="component" value="Unassembled WGS sequence"/>
</dbReference>
<name>A0ABW3WJY1_9FLAO</name>
<keyword evidence="3" id="KW-1185">Reference proteome</keyword>
<comment type="caution">
    <text evidence="2">The sequence shown here is derived from an EMBL/GenBank/DDBJ whole genome shotgun (WGS) entry which is preliminary data.</text>
</comment>
<feature type="signal peptide" evidence="1">
    <location>
        <begin position="1"/>
        <end position="22"/>
    </location>
</feature>
<sequence length="231" mass="26691">MIQLQRLLFFISLLFTSFIVNAQQDQELDTVKTKQVYGIRFGVDISKPITTFFENDYKGIEIVADARVYKDFYAAVEFGYDNKTTIEDYLNFTTKGSYVKIGANYNAYDNWIGMTNEIFVGVRYGISFFEHKVNSYTPNIYGTYFTPETKEPNTEFNGVNAQWAEFIVGIKVETLKNLYMGFSLSFKAITSSKDPDNFKNLYIPGFYKVSLNNMGFGFNYTLSYLIPYARK</sequence>
<protein>
    <submittedName>
        <fullName evidence="2">DUF6048 family protein</fullName>
    </submittedName>
</protein>
<dbReference type="EMBL" id="JBHTMV010000002">
    <property type="protein sequence ID" value="MFD1292442.1"/>
    <property type="molecule type" value="Genomic_DNA"/>
</dbReference>
<evidence type="ECO:0000256" key="1">
    <source>
        <dbReference type="SAM" id="SignalP"/>
    </source>
</evidence>
<proteinExistence type="predicted"/>